<evidence type="ECO:0000259" key="12">
    <source>
        <dbReference type="PROSITE" id="PS51192"/>
    </source>
</evidence>
<keyword evidence="5 10" id="KW-0378">Hydrolase</keyword>
<organism evidence="14 15">
    <name type="scientific">Apiosordaria backusii</name>
    <dbReference type="NCBI Taxonomy" id="314023"/>
    <lineage>
        <taxon>Eukaryota</taxon>
        <taxon>Fungi</taxon>
        <taxon>Dikarya</taxon>
        <taxon>Ascomycota</taxon>
        <taxon>Pezizomycotina</taxon>
        <taxon>Sordariomycetes</taxon>
        <taxon>Sordariomycetidae</taxon>
        <taxon>Sordariales</taxon>
        <taxon>Lasiosphaeriaceae</taxon>
        <taxon>Apiosordaria</taxon>
    </lineage>
</organism>
<feature type="compositionally biased region" description="Basic and acidic residues" evidence="11">
    <location>
        <begin position="26"/>
        <end position="42"/>
    </location>
</feature>
<evidence type="ECO:0000256" key="6">
    <source>
        <dbReference type="ARBA" id="ARBA00022806"/>
    </source>
</evidence>
<evidence type="ECO:0000259" key="13">
    <source>
        <dbReference type="PROSITE" id="PS51194"/>
    </source>
</evidence>
<dbReference type="PROSITE" id="PS51192">
    <property type="entry name" value="HELICASE_ATP_BIND_1"/>
    <property type="match status" value="1"/>
</dbReference>
<dbReference type="GO" id="GO:0006364">
    <property type="term" value="P:rRNA processing"/>
    <property type="evidence" value="ECO:0007669"/>
    <property type="project" value="UniProtKB-KW"/>
</dbReference>
<feature type="compositionally biased region" description="Basic and acidic residues" evidence="11">
    <location>
        <begin position="687"/>
        <end position="697"/>
    </location>
</feature>
<feature type="region of interest" description="Disordered" evidence="11">
    <location>
        <begin position="687"/>
        <end position="809"/>
    </location>
</feature>
<feature type="domain" description="Helicase ATP-binding" evidence="12">
    <location>
        <begin position="93"/>
        <end position="267"/>
    </location>
</feature>
<dbReference type="InterPro" id="IPR001650">
    <property type="entry name" value="Helicase_C-like"/>
</dbReference>
<evidence type="ECO:0000256" key="11">
    <source>
        <dbReference type="SAM" id="MobiDB-lite"/>
    </source>
</evidence>
<dbReference type="InterPro" id="IPR027417">
    <property type="entry name" value="P-loop_NTPase"/>
</dbReference>
<dbReference type="InterPro" id="IPR025313">
    <property type="entry name" value="SPB4-like_CTE"/>
</dbReference>
<dbReference type="SMART" id="SM01178">
    <property type="entry name" value="DUF4217"/>
    <property type="match status" value="1"/>
</dbReference>
<dbReference type="AlphaFoldDB" id="A0AA40AAC4"/>
<evidence type="ECO:0000256" key="3">
    <source>
        <dbReference type="ARBA" id="ARBA00022552"/>
    </source>
</evidence>
<evidence type="ECO:0000256" key="4">
    <source>
        <dbReference type="ARBA" id="ARBA00022741"/>
    </source>
</evidence>
<dbReference type="CDD" id="cd17941">
    <property type="entry name" value="DEADc_DDX10"/>
    <property type="match status" value="1"/>
</dbReference>
<keyword evidence="2" id="KW-0690">Ribosome biogenesis</keyword>
<dbReference type="SMART" id="SM00487">
    <property type="entry name" value="DEXDc"/>
    <property type="match status" value="1"/>
</dbReference>
<keyword evidence="4 10" id="KW-0547">Nucleotide-binding</keyword>
<dbReference type="GO" id="GO:0003724">
    <property type="term" value="F:RNA helicase activity"/>
    <property type="evidence" value="ECO:0007669"/>
    <property type="project" value="UniProtKB-EC"/>
</dbReference>
<dbReference type="GO" id="GO:0003723">
    <property type="term" value="F:RNA binding"/>
    <property type="evidence" value="ECO:0007669"/>
    <property type="project" value="UniProtKB-UniRule"/>
</dbReference>
<dbReference type="InterPro" id="IPR011545">
    <property type="entry name" value="DEAD/DEAH_box_helicase_dom"/>
</dbReference>
<dbReference type="GO" id="GO:0016787">
    <property type="term" value="F:hydrolase activity"/>
    <property type="evidence" value="ECO:0007669"/>
    <property type="project" value="UniProtKB-KW"/>
</dbReference>
<comment type="catalytic activity">
    <reaction evidence="10">
        <text>ATP + H2O = ADP + phosphate + H(+)</text>
        <dbReference type="Rhea" id="RHEA:13065"/>
        <dbReference type="ChEBI" id="CHEBI:15377"/>
        <dbReference type="ChEBI" id="CHEBI:15378"/>
        <dbReference type="ChEBI" id="CHEBI:30616"/>
        <dbReference type="ChEBI" id="CHEBI:43474"/>
        <dbReference type="ChEBI" id="CHEBI:456216"/>
        <dbReference type="EC" id="3.6.4.13"/>
    </reaction>
</comment>
<dbReference type="PANTHER" id="PTHR24031">
    <property type="entry name" value="RNA HELICASE"/>
    <property type="match status" value="1"/>
</dbReference>
<feature type="compositionally biased region" description="Basic residues" evidence="11">
    <location>
        <begin position="794"/>
        <end position="804"/>
    </location>
</feature>
<comment type="subcellular location">
    <subcellularLocation>
        <location evidence="1">Nucleus</location>
        <location evidence="1">Nucleolus</location>
    </subcellularLocation>
</comment>
<sequence>MAPTTGGPKTAVAHRHKKNSKPADATSKKSETKTLKRKRGQEELEKLKAAIEELDPKSPNLTKFTDLPLCAATASGLRASHFEVLTDIQKAAIPLALKGRDILGAAKTGSGKTLAFLIPVLEKLVQAQWTEYDGLGALIISPTRELAVQIFEVLRKIGRNHVFSAGLVIGGKSLKEEADRLGRMNILVCTPGRMLQHLDQTAGFDVNNLQMLVLDEADRIMDMGFQTAVDALVEHLPKTRQTMLFSATQSKRVSDLARLSLKDPEYVSAHEEAPTATPTNLQQSYIVTPLPEKLDTLWGFIRTNLKSKMIVFFSSGKQVRFVYESFKRMQPGISLLHLHGRQKQVGRMDITRKFTSSKYACLFATDVVARGVDFPAVDWVVQVDCPEDADTYIHRVGRTARYESKGRAVLFLEPSEEQGFLSRLEQKKIPITKVNVREGKKASIKNELQSQCFQSADLKYLGQKAFITYVRSIYVQKDKQVFKFDKLDLDGYAASLGLPGTPQVKFQKGGEEMRRANKQASRMVFDAGSDDDESSDYDAEGKPKKKEVRTKYQKMAERQNQDVLSSHYRKLVHDDAADGEEDEEDDGFLSVKRVLGDKELDDTAAEAGDGKEIAGARVVKIGDQEVIIDSKRAEKKLMSKAKVAKMMGKGQKLIFDEEGNAKPLYVLQGLDDFQREGDAKDLRQKFVEAEGERVKEADVEDKELARKRRKEKRERAKARERGEEVERERGPIGTQLDSGGEEDEDPLALLRSLPIAGGGGGDRSDEDDEDEPPKKKTKKWFQNDSDVEDEPEQKKRKTGGKGGRKVIEMGYEPDNLQDLEALAAGLLED</sequence>
<evidence type="ECO:0000256" key="8">
    <source>
        <dbReference type="ARBA" id="ARBA00022884"/>
    </source>
</evidence>
<dbReference type="Proteomes" id="UP001172159">
    <property type="component" value="Unassembled WGS sequence"/>
</dbReference>
<protein>
    <recommendedName>
        <fullName evidence="10">ATP-dependent RNA helicase</fullName>
        <ecNumber evidence="10">3.6.4.13</ecNumber>
    </recommendedName>
</protein>
<evidence type="ECO:0000256" key="7">
    <source>
        <dbReference type="ARBA" id="ARBA00022840"/>
    </source>
</evidence>
<evidence type="ECO:0000256" key="2">
    <source>
        <dbReference type="ARBA" id="ARBA00022517"/>
    </source>
</evidence>
<comment type="domain">
    <text evidence="10">The Q motif is unique to and characteristic of the DEAD box family of RNA helicases and controls ATP binding and hydrolysis.</text>
</comment>
<feature type="region of interest" description="Disordered" evidence="11">
    <location>
        <begin position="1"/>
        <end position="42"/>
    </location>
</feature>
<evidence type="ECO:0000256" key="5">
    <source>
        <dbReference type="ARBA" id="ARBA00022801"/>
    </source>
</evidence>
<dbReference type="InterPro" id="IPR000629">
    <property type="entry name" value="RNA-helicase_DEAD-box_CS"/>
</dbReference>
<dbReference type="GO" id="GO:0005524">
    <property type="term" value="F:ATP binding"/>
    <property type="evidence" value="ECO:0007669"/>
    <property type="project" value="UniProtKB-UniRule"/>
</dbReference>
<comment type="similarity">
    <text evidence="10">Belongs to the DEAD box helicase family.</text>
</comment>
<dbReference type="Gene3D" id="3.40.50.300">
    <property type="entry name" value="P-loop containing nucleotide triphosphate hydrolases"/>
    <property type="match status" value="2"/>
</dbReference>
<dbReference type="SUPFAM" id="SSF52540">
    <property type="entry name" value="P-loop containing nucleoside triphosphate hydrolases"/>
    <property type="match status" value="1"/>
</dbReference>
<evidence type="ECO:0000313" key="14">
    <source>
        <dbReference type="EMBL" id="KAK0712202.1"/>
    </source>
</evidence>
<accession>A0AA40AAC4</accession>
<dbReference type="EMBL" id="JAUKTV010000016">
    <property type="protein sequence ID" value="KAK0712202.1"/>
    <property type="molecule type" value="Genomic_DNA"/>
</dbReference>
<dbReference type="GO" id="GO:0005730">
    <property type="term" value="C:nucleolus"/>
    <property type="evidence" value="ECO:0007669"/>
    <property type="project" value="UniProtKB-SubCell"/>
</dbReference>
<evidence type="ECO:0000256" key="10">
    <source>
        <dbReference type="RuleBase" id="RU365068"/>
    </source>
</evidence>
<gene>
    <name evidence="14" type="ORF">B0T21DRAFT_404831</name>
</gene>
<feature type="compositionally biased region" description="Basic and acidic residues" evidence="11">
    <location>
        <begin position="713"/>
        <end position="730"/>
    </location>
</feature>
<name>A0AA40AAC4_9PEZI</name>
<evidence type="ECO:0000256" key="1">
    <source>
        <dbReference type="ARBA" id="ARBA00004604"/>
    </source>
</evidence>
<dbReference type="Pfam" id="PF00271">
    <property type="entry name" value="Helicase_C"/>
    <property type="match status" value="1"/>
</dbReference>
<proteinExistence type="inferred from homology"/>
<keyword evidence="8 10" id="KW-0694">RNA-binding</keyword>
<comment type="function">
    <text evidence="10">RNA helicase.</text>
</comment>
<feature type="domain" description="Helicase C-terminal" evidence="13">
    <location>
        <begin position="293"/>
        <end position="448"/>
    </location>
</feature>
<dbReference type="CDD" id="cd18787">
    <property type="entry name" value="SF2_C_DEAD"/>
    <property type="match status" value="1"/>
</dbReference>
<keyword evidence="6 10" id="KW-0347">Helicase</keyword>
<keyword evidence="9" id="KW-0539">Nucleus</keyword>
<dbReference type="SMART" id="SM00490">
    <property type="entry name" value="HELICc"/>
    <property type="match status" value="1"/>
</dbReference>
<dbReference type="PROSITE" id="PS00039">
    <property type="entry name" value="DEAD_ATP_HELICASE"/>
    <property type="match status" value="1"/>
</dbReference>
<comment type="caution">
    <text evidence="14">The sequence shown here is derived from an EMBL/GenBank/DDBJ whole genome shotgun (WGS) entry which is preliminary data.</text>
</comment>
<dbReference type="Pfam" id="PF13959">
    <property type="entry name" value="CTE_SPB4"/>
    <property type="match status" value="1"/>
</dbReference>
<keyword evidence="15" id="KW-1185">Reference proteome</keyword>
<keyword evidence="7 10" id="KW-0067">ATP-binding</keyword>
<evidence type="ECO:0000313" key="15">
    <source>
        <dbReference type="Proteomes" id="UP001172159"/>
    </source>
</evidence>
<feature type="compositionally biased region" description="Acidic residues" evidence="11">
    <location>
        <begin position="528"/>
        <end position="538"/>
    </location>
</feature>
<reference evidence="14" key="1">
    <citation type="submission" date="2023-06" db="EMBL/GenBank/DDBJ databases">
        <title>Genome-scale phylogeny and comparative genomics of the fungal order Sordariales.</title>
        <authorList>
            <consortium name="Lawrence Berkeley National Laboratory"/>
            <person name="Hensen N."/>
            <person name="Bonometti L."/>
            <person name="Westerberg I."/>
            <person name="Brannstrom I.O."/>
            <person name="Guillou S."/>
            <person name="Cros-Aarteil S."/>
            <person name="Calhoun S."/>
            <person name="Haridas S."/>
            <person name="Kuo A."/>
            <person name="Mondo S."/>
            <person name="Pangilinan J."/>
            <person name="Riley R."/>
            <person name="Labutti K."/>
            <person name="Andreopoulos B."/>
            <person name="Lipzen A."/>
            <person name="Chen C."/>
            <person name="Yanf M."/>
            <person name="Daum C."/>
            <person name="Ng V."/>
            <person name="Clum A."/>
            <person name="Steindorff A."/>
            <person name="Ohm R."/>
            <person name="Martin F."/>
            <person name="Silar P."/>
            <person name="Natvig D."/>
            <person name="Lalanne C."/>
            <person name="Gautier V."/>
            <person name="Ament-Velasquez S.L."/>
            <person name="Kruys A."/>
            <person name="Hutchinson M.I."/>
            <person name="Powell A.J."/>
            <person name="Barry K."/>
            <person name="Miller A.N."/>
            <person name="Grigoriev I.V."/>
            <person name="Debuchy R."/>
            <person name="Gladieux P."/>
            <person name="Thoren M.H."/>
            <person name="Johannesson H."/>
        </authorList>
    </citation>
    <scope>NUCLEOTIDE SEQUENCE</scope>
    <source>
        <strain evidence="14">CBS 540.89</strain>
    </source>
</reference>
<keyword evidence="3" id="KW-0698">rRNA processing</keyword>
<dbReference type="PROSITE" id="PS51194">
    <property type="entry name" value="HELICASE_CTER"/>
    <property type="match status" value="1"/>
</dbReference>
<feature type="region of interest" description="Disordered" evidence="11">
    <location>
        <begin position="525"/>
        <end position="550"/>
    </location>
</feature>
<evidence type="ECO:0000256" key="9">
    <source>
        <dbReference type="ARBA" id="ARBA00023242"/>
    </source>
</evidence>
<dbReference type="EC" id="3.6.4.13" evidence="10"/>
<dbReference type="InterPro" id="IPR014001">
    <property type="entry name" value="Helicase_ATP-bd"/>
</dbReference>
<dbReference type="Pfam" id="PF00270">
    <property type="entry name" value="DEAD"/>
    <property type="match status" value="1"/>
</dbReference>